<dbReference type="CDD" id="cd23992">
    <property type="entry name" value="PBP_GOBP"/>
    <property type="match status" value="1"/>
</dbReference>
<keyword evidence="4 5" id="KW-0732">Signal</keyword>
<dbReference type="AlphaFoldDB" id="H9N4S3"/>
<dbReference type="FunFam" id="1.10.238.20:FF:000001">
    <property type="entry name" value="General odorant-binding protein lush"/>
    <property type="match status" value="1"/>
</dbReference>
<evidence type="ECO:0000313" key="6">
    <source>
        <dbReference type="EMBL" id="AFD34182.1"/>
    </source>
</evidence>
<dbReference type="Pfam" id="PF01395">
    <property type="entry name" value="PBP_GOBP"/>
    <property type="match status" value="1"/>
</dbReference>
<comment type="subcellular location">
    <subcellularLocation>
        <location evidence="1">Secreted</location>
    </subcellularLocation>
</comment>
<dbReference type="SMART" id="SM00708">
    <property type="entry name" value="PhBP"/>
    <property type="match status" value="1"/>
</dbReference>
<evidence type="ECO:0000256" key="3">
    <source>
        <dbReference type="ARBA" id="ARBA00022525"/>
    </source>
</evidence>
<dbReference type="GO" id="GO:0005549">
    <property type="term" value="F:odorant binding"/>
    <property type="evidence" value="ECO:0007669"/>
    <property type="project" value="InterPro"/>
</dbReference>
<dbReference type="PANTHER" id="PTHR11857">
    <property type="entry name" value="ODORANT BINDING PROTEIN-RELATED"/>
    <property type="match status" value="1"/>
</dbReference>
<protein>
    <submittedName>
        <fullName evidence="6">Odorant binding protein 6</fullName>
    </submittedName>
</protein>
<reference evidence="6" key="1">
    <citation type="submission" date="2011-03" db="EMBL/GenBank/DDBJ databases">
        <title>Identification of genes expressed in the antennae of female apple fruit moths,.</title>
        <authorList>
            <person name="Sekse M.L."/>
            <person name="Klemsdal S."/>
        </authorList>
    </citation>
    <scope>NUCLEOTIDE SEQUENCE</scope>
    <source>
        <tissue evidence="6">Antennae</tissue>
    </source>
</reference>
<feature type="signal peptide" evidence="5">
    <location>
        <begin position="1"/>
        <end position="17"/>
    </location>
</feature>
<dbReference type="EMBL" id="JF720864">
    <property type="protein sequence ID" value="AFD34182.1"/>
    <property type="molecule type" value="mRNA"/>
</dbReference>
<feature type="chain" id="PRO_5003622402" evidence="5">
    <location>
        <begin position="18"/>
        <end position="139"/>
    </location>
</feature>
<comment type="similarity">
    <text evidence="2">Belongs to the PBP/GOBP family.</text>
</comment>
<keyword evidence="3" id="KW-0964">Secreted</keyword>
<accession>H9N4S3</accession>
<dbReference type="InterPro" id="IPR036728">
    <property type="entry name" value="PBP_GOBP_sf"/>
</dbReference>
<evidence type="ECO:0000256" key="2">
    <source>
        <dbReference type="ARBA" id="ARBA00008098"/>
    </source>
</evidence>
<dbReference type="GO" id="GO:0005615">
    <property type="term" value="C:extracellular space"/>
    <property type="evidence" value="ECO:0007669"/>
    <property type="project" value="TreeGrafter"/>
</dbReference>
<sequence length="139" mass="15922">MPLIQTLVVCLVAGALGAEFPTKEFLEFSRPVIEKCEQQTGVDKALVKQFEKGDMVDDGKFKCYLKCMFVEFNVLDEATGQFHYEKMLSMIPADMRTIAFDMGKNCIHFKGENGADLCQVSYDLHKCWQKSDPEHYFLM</sequence>
<dbReference type="GO" id="GO:0007608">
    <property type="term" value="P:sensory perception of smell"/>
    <property type="evidence" value="ECO:0007669"/>
    <property type="project" value="TreeGrafter"/>
</dbReference>
<dbReference type="PANTHER" id="PTHR11857:SF45">
    <property type="entry name" value="GENERAL ODORANT-BINDING PROTEIN 83A-RELATED"/>
    <property type="match status" value="1"/>
</dbReference>
<evidence type="ECO:0000256" key="5">
    <source>
        <dbReference type="SAM" id="SignalP"/>
    </source>
</evidence>
<organism evidence="6">
    <name type="scientific">Argyresthia conjugella</name>
    <dbReference type="NCBI Taxonomy" id="687015"/>
    <lineage>
        <taxon>Eukaryota</taxon>
        <taxon>Metazoa</taxon>
        <taxon>Ecdysozoa</taxon>
        <taxon>Arthropoda</taxon>
        <taxon>Hexapoda</taxon>
        <taxon>Insecta</taxon>
        <taxon>Pterygota</taxon>
        <taxon>Neoptera</taxon>
        <taxon>Endopterygota</taxon>
        <taxon>Lepidoptera</taxon>
        <taxon>Glossata</taxon>
        <taxon>Ditrysia</taxon>
        <taxon>Yponomeutoidea</taxon>
        <taxon>Argyresthiidae</taxon>
        <taxon>Argyresthia</taxon>
    </lineage>
</organism>
<dbReference type="InterPro" id="IPR006170">
    <property type="entry name" value="PBP/GOBP"/>
</dbReference>
<proteinExistence type="evidence at transcript level"/>
<name>H9N4S3_9NEOP</name>
<dbReference type="Gene3D" id="1.10.238.20">
    <property type="entry name" value="Pheromone/general odorant binding protein domain"/>
    <property type="match status" value="1"/>
</dbReference>
<dbReference type="PRINTS" id="PR00485">
    <property type="entry name" value="MEALWORMBTLB"/>
</dbReference>
<evidence type="ECO:0000256" key="1">
    <source>
        <dbReference type="ARBA" id="ARBA00004613"/>
    </source>
</evidence>
<dbReference type="SUPFAM" id="SSF47565">
    <property type="entry name" value="Insect pheromone/odorant-binding proteins"/>
    <property type="match status" value="1"/>
</dbReference>
<evidence type="ECO:0000256" key="4">
    <source>
        <dbReference type="ARBA" id="ARBA00022729"/>
    </source>
</evidence>